<dbReference type="Pfam" id="PF01507">
    <property type="entry name" value="PAPS_reduct"/>
    <property type="match status" value="1"/>
</dbReference>
<feature type="domain" description="Phosphoadenosine phosphosulphate reductase" evidence="11">
    <location>
        <begin position="39"/>
        <end position="209"/>
    </location>
</feature>
<dbReference type="NCBIfam" id="NF002537">
    <property type="entry name" value="PRK02090.1"/>
    <property type="match status" value="1"/>
</dbReference>
<evidence type="ECO:0000256" key="2">
    <source>
        <dbReference type="ARBA" id="ARBA00022490"/>
    </source>
</evidence>
<evidence type="ECO:0000256" key="4">
    <source>
        <dbReference type="ARBA" id="ARBA00024298"/>
    </source>
</evidence>
<dbReference type="SUPFAM" id="SSF52402">
    <property type="entry name" value="Adenine nucleotide alpha hydrolases-like"/>
    <property type="match status" value="1"/>
</dbReference>
<feature type="binding site" evidence="10">
    <location>
        <position position="122"/>
    </location>
    <ligand>
        <name>[4Fe-4S] cluster</name>
        <dbReference type="ChEBI" id="CHEBI:49883"/>
    </ligand>
</feature>
<reference evidence="12 13" key="1">
    <citation type="submission" date="2019-11" db="EMBL/GenBank/DDBJ databases">
        <title>Genome sequences of 17 halophilic strains isolated from different environments.</title>
        <authorList>
            <person name="Furrow R.E."/>
        </authorList>
    </citation>
    <scope>NUCLEOTIDE SEQUENCE [LARGE SCALE GENOMIC DNA]</scope>
    <source>
        <strain evidence="12 13">22506_14_FS</strain>
    </source>
</reference>
<evidence type="ECO:0000256" key="10">
    <source>
        <dbReference type="HAMAP-Rule" id="MF_00063"/>
    </source>
</evidence>
<organism evidence="12 13">
    <name type="scientific">Guptibacillus hwajinpoensis</name>
    <dbReference type="NCBI Taxonomy" id="208199"/>
    <lineage>
        <taxon>Bacteria</taxon>
        <taxon>Bacillati</taxon>
        <taxon>Bacillota</taxon>
        <taxon>Bacilli</taxon>
        <taxon>Bacillales</taxon>
        <taxon>Guptibacillaceae</taxon>
        <taxon>Guptibacillus</taxon>
    </lineage>
</organism>
<dbReference type="GO" id="GO:0046872">
    <property type="term" value="F:metal ion binding"/>
    <property type="evidence" value="ECO:0007669"/>
    <property type="project" value="UniProtKB-KW"/>
</dbReference>
<dbReference type="NCBIfam" id="TIGR00434">
    <property type="entry name" value="cysH"/>
    <property type="match status" value="1"/>
</dbReference>
<keyword evidence="3 10" id="KW-0560">Oxidoreductase</keyword>
<keyword evidence="10" id="KW-0479">Metal-binding</keyword>
<dbReference type="Gene3D" id="3.40.50.620">
    <property type="entry name" value="HUPs"/>
    <property type="match status" value="1"/>
</dbReference>
<keyword evidence="10" id="KW-0411">Iron-sulfur</keyword>
<evidence type="ECO:0000313" key="12">
    <source>
        <dbReference type="EMBL" id="MYL63065.1"/>
    </source>
</evidence>
<feature type="active site" description="Nucleophile; cysteine thiosulfonate intermediate" evidence="10">
    <location>
        <position position="230"/>
    </location>
</feature>
<evidence type="ECO:0000259" key="11">
    <source>
        <dbReference type="Pfam" id="PF01507"/>
    </source>
</evidence>
<keyword evidence="2 10" id="KW-0963">Cytoplasm</keyword>
<proteinExistence type="inferred from homology"/>
<feature type="binding site" evidence="10">
    <location>
        <position position="207"/>
    </location>
    <ligand>
        <name>[4Fe-4S] cluster</name>
        <dbReference type="ChEBI" id="CHEBI:49883"/>
    </ligand>
</feature>
<evidence type="ECO:0000256" key="6">
    <source>
        <dbReference type="ARBA" id="ARBA00024386"/>
    </source>
</evidence>
<comment type="function">
    <text evidence="4 10">Catalyzes the formation of sulfite from adenosine 5'-phosphosulfate (APS) using thioredoxin as an electron donor.</text>
</comment>
<dbReference type="RefSeq" id="WP_159783218.1">
    <property type="nucleotide sequence ID" value="NZ_WMEY01000002.1"/>
</dbReference>
<evidence type="ECO:0000256" key="8">
    <source>
        <dbReference type="ARBA" id="ARBA00030894"/>
    </source>
</evidence>
<dbReference type="NCBIfam" id="TIGR02055">
    <property type="entry name" value="APS_reductase"/>
    <property type="match status" value="1"/>
</dbReference>
<dbReference type="PANTHER" id="PTHR46509">
    <property type="entry name" value="PHOSPHOADENOSINE PHOSPHOSULFATE REDUCTASE"/>
    <property type="match status" value="1"/>
</dbReference>
<dbReference type="HAMAP" id="MF_00063">
    <property type="entry name" value="CysH"/>
    <property type="match status" value="1"/>
</dbReference>
<feature type="binding site" evidence="10">
    <location>
        <position position="121"/>
    </location>
    <ligand>
        <name>[4Fe-4S] cluster</name>
        <dbReference type="ChEBI" id="CHEBI:49883"/>
    </ligand>
</feature>
<dbReference type="GO" id="GO:0070814">
    <property type="term" value="P:hydrogen sulfide biosynthetic process"/>
    <property type="evidence" value="ECO:0007669"/>
    <property type="project" value="UniProtKB-UniRule"/>
</dbReference>
<keyword evidence="10" id="KW-0408">Iron</keyword>
<dbReference type="PANTHER" id="PTHR46509:SF1">
    <property type="entry name" value="PHOSPHOADENOSINE PHOSPHOSULFATE REDUCTASE"/>
    <property type="match status" value="1"/>
</dbReference>
<evidence type="ECO:0000313" key="13">
    <source>
        <dbReference type="Proteomes" id="UP000447833"/>
    </source>
</evidence>
<dbReference type="InterPro" id="IPR011798">
    <property type="entry name" value="APS_reductase"/>
</dbReference>
<dbReference type="GO" id="GO:0051539">
    <property type="term" value="F:4 iron, 4 sulfur cluster binding"/>
    <property type="evidence" value="ECO:0007669"/>
    <property type="project" value="UniProtKB-UniRule"/>
</dbReference>
<comment type="similarity">
    <text evidence="1 10">Belongs to the PAPS reductase family. CysH subfamily.</text>
</comment>
<evidence type="ECO:0000256" key="1">
    <source>
        <dbReference type="ARBA" id="ARBA00009732"/>
    </source>
</evidence>
<evidence type="ECO:0000256" key="7">
    <source>
        <dbReference type="ARBA" id="ARBA00029514"/>
    </source>
</evidence>
<dbReference type="AlphaFoldDB" id="A0A845EWY8"/>
<name>A0A845EWY8_9BACL</name>
<dbReference type="EMBL" id="WMEY01000002">
    <property type="protein sequence ID" value="MYL63065.1"/>
    <property type="molecule type" value="Genomic_DNA"/>
</dbReference>
<comment type="subcellular location">
    <subcellularLocation>
        <location evidence="10">Cytoplasm</location>
    </subcellularLocation>
</comment>
<dbReference type="GO" id="GO:0019344">
    <property type="term" value="P:cysteine biosynthetic process"/>
    <property type="evidence" value="ECO:0007669"/>
    <property type="project" value="InterPro"/>
</dbReference>
<dbReference type="GO" id="GO:0043866">
    <property type="term" value="F:adenylyl-sulfate reductase (thioredoxin) activity"/>
    <property type="evidence" value="ECO:0007669"/>
    <property type="project" value="UniProtKB-EC"/>
</dbReference>
<dbReference type="FunFam" id="3.40.50.620:FF:000095">
    <property type="entry name" value="Phosphoadenosine phosphosulfate reductase"/>
    <property type="match status" value="1"/>
</dbReference>
<dbReference type="CDD" id="cd23945">
    <property type="entry name" value="PAPS_reductase"/>
    <property type="match status" value="1"/>
</dbReference>
<comment type="pathway">
    <text evidence="5 10">Sulfur metabolism; hydrogen sulfide biosynthesis; sulfite from sulfate.</text>
</comment>
<evidence type="ECO:0000256" key="5">
    <source>
        <dbReference type="ARBA" id="ARBA00024327"/>
    </source>
</evidence>
<gene>
    <name evidence="10" type="primary">cysH</name>
    <name evidence="12" type="ORF">GLW07_06790</name>
</gene>
<dbReference type="EC" id="1.8.4.10" evidence="6 10"/>
<accession>A0A845EWY8</accession>
<dbReference type="InterPro" id="IPR004511">
    <property type="entry name" value="PAPS/APS_Rdtase"/>
</dbReference>
<evidence type="ECO:0000256" key="9">
    <source>
        <dbReference type="ARBA" id="ARBA00032041"/>
    </source>
</evidence>
<feature type="binding site" evidence="10">
    <location>
        <position position="204"/>
    </location>
    <ligand>
        <name>[4Fe-4S] cluster</name>
        <dbReference type="ChEBI" id="CHEBI:49883"/>
    </ligand>
</feature>
<dbReference type="GO" id="GO:0004604">
    <property type="term" value="F:phosphoadenylyl-sulfate reductase (thioredoxin) activity"/>
    <property type="evidence" value="ECO:0007669"/>
    <property type="project" value="UniProtKB-UniRule"/>
</dbReference>
<evidence type="ECO:0000256" key="3">
    <source>
        <dbReference type="ARBA" id="ARBA00023002"/>
    </source>
</evidence>
<dbReference type="Proteomes" id="UP000447833">
    <property type="component" value="Unassembled WGS sequence"/>
</dbReference>
<sequence>MEWLYESWSGEEPEFNQHSDTKGALEVLNWAYQTYKEDIVYACSFGVEGIVLIDLISRVNEEAEIVFLDTGLHFEETYQLIEKVKARYPKLKIKMKQPEESVEEQALSKGEALWEKDPGQCCNLRKIVPLHEELDGVSAWISGLRREQSPLRQKTNYLNRDKKFQSIKVCPLIHWTWKEVWRYVYEKDLPYNPLHDQGYPSIGCAVCTERVLSGSDSRAGRWASQEKTECGLHLDSASSR</sequence>
<dbReference type="InterPro" id="IPR002500">
    <property type="entry name" value="PAPS_reduct_dom"/>
</dbReference>
<dbReference type="InterPro" id="IPR014729">
    <property type="entry name" value="Rossmann-like_a/b/a_fold"/>
</dbReference>
<comment type="catalytic activity">
    <reaction evidence="10">
        <text>[thioredoxin]-disulfide + sulfite + AMP + 2 H(+) = adenosine 5'-phosphosulfate + [thioredoxin]-dithiol</text>
        <dbReference type="Rhea" id="RHEA:21976"/>
        <dbReference type="Rhea" id="RHEA-COMP:10698"/>
        <dbReference type="Rhea" id="RHEA-COMP:10700"/>
        <dbReference type="ChEBI" id="CHEBI:15378"/>
        <dbReference type="ChEBI" id="CHEBI:17359"/>
        <dbReference type="ChEBI" id="CHEBI:29950"/>
        <dbReference type="ChEBI" id="CHEBI:50058"/>
        <dbReference type="ChEBI" id="CHEBI:58243"/>
        <dbReference type="ChEBI" id="CHEBI:456215"/>
        <dbReference type="EC" id="1.8.4.10"/>
    </reaction>
</comment>
<dbReference type="GO" id="GO:0005737">
    <property type="term" value="C:cytoplasm"/>
    <property type="evidence" value="ECO:0007669"/>
    <property type="project" value="UniProtKB-SubCell"/>
</dbReference>
<comment type="caution">
    <text evidence="12">The sequence shown here is derived from an EMBL/GenBank/DDBJ whole genome shotgun (WGS) entry which is preliminary data.</text>
</comment>
<dbReference type="GO" id="GO:0019379">
    <property type="term" value="P:sulfate assimilation, phosphoadenylyl sulfate reduction by phosphoadenylyl-sulfate reductase (thioredoxin)"/>
    <property type="evidence" value="ECO:0007669"/>
    <property type="project" value="UniProtKB-UniRule"/>
</dbReference>
<dbReference type="PIRSF" id="PIRSF000857">
    <property type="entry name" value="PAPS_reductase"/>
    <property type="match status" value="1"/>
</dbReference>
<protein>
    <recommendedName>
        <fullName evidence="7 10">Adenosine 5'-phosphosulfate reductase</fullName>
        <shortName evidence="10">APS reductase</shortName>
        <ecNumber evidence="6 10">1.8.4.10</ecNumber>
    </recommendedName>
    <alternativeName>
        <fullName evidence="9 10">5'-adenylylsulfate reductase</fullName>
    </alternativeName>
    <alternativeName>
        <fullName evidence="8 10">Thioredoxin-dependent 5'-adenylylsulfate reductase</fullName>
    </alternativeName>
</protein>
<comment type="cofactor">
    <cofactor evidence="10">
        <name>[4Fe-4S] cluster</name>
        <dbReference type="ChEBI" id="CHEBI:49883"/>
    </cofactor>
    <text evidence="10">Binds 1 [4Fe-4S] cluster per subunit.</text>
</comment>